<evidence type="ECO:0000313" key="12">
    <source>
        <dbReference type="EMBL" id="CAF1315458.1"/>
    </source>
</evidence>
<dbReference type="PANTHER" id="PTHR24223:SF443">
    <property type="entry name" value="MULTIDRUG-RESISTANCE LIKE PROTEIN 1, ISOFORM I"/>
    <property type="match status" value="1"/>
</dbReference>
<dbReference type="EMBL" id="CAJNOT010002435">
    <property type="protein sequence ID" value="CAF1315458.1"/>
    <property type="molecule type" value="Genomic_DNA"/>
</dbReference>
<dbReference type="Proteomes" id="UP000663870">
    <property type="component" value="Unassembled WGS sequence"/>
</dbReference>
<dbReference type="InterPro" id="IPR036640">
    <property type="entry name" value="ABC1_TM_sf"/>
</dbReference>
<evidence type="ECO:0000313" key="11">
    <source>
        <dbReference type="EMBL" id="CAF1224476.1"/>
    </source>
</evidence>
<organism evidence="13 15">
    <name type="scientific">Rotaria sordida</name>
    <dbReference type="NCBI Taxonomy" id="392033"/>
    <lineage>
        <taxon>Eukaryota</taxon>
        <taxon>Metazoa</taxon>
        <taxon>Spiralia</taxon>
        <taxon>Gnathifera</taxon>
        <taxon>Rotifera</taxon>
        <taxon>Eurotatoria</taxon>
        <taxon>Bdelloidea</taxon>
        <taxon>Philodinida</taxon>
        <taxon>Philodinidae</taxon>
        <taxon>Rotaria</taxon>
    </lineage>
</organism>
<dbReference type="EMBL" id="CAJNOL010002485">
    <property type="protein sequence ID" value="CAF1504951.1"/>
    <property type="molecule type" value="Genomic_DNA"/>
</dbReference>
<feature type="transmembrane region" description="Helical" evidence="9">
    <location>
        <begin position="35"/>
        <end position="67"/>
    </location>
</feature>
<name>A0A815T999_9BILA</name>
<proteinExistence type="predicted"/>
<gene>
    <name evidence="14" type="ORF">JBS370_LOCUS29170</name>
    <name evidence="13" type="ORF">JXQ802_LOCUS40647</name>
    <name evidence="11" type="ORF">PYM288_LOCUS26048</name>
    <name evidence="12" type="ORF">ZHD862_LOCUS28721</name>
</gene>
<keyword evidence="15" id="KW-1185">Reference proteome</keyword>
<comment type="caution">
    <text evidence="13">The sequence shown here is derived from an EMBL/GenBank/DDBJ whole genome shotgun (WGS) entry which is preliminary data.</text>
</comment>
<comment type="subcellular location">
    <subcellularLocation>
        <location evidence="1">Endomembrane system</location>
        <topology evidence="1">Multi-pass membrane protein</topology>
    </subcellularLocation>
</comment>
<dbReference type="InterPro" id="IPR011527">
    <property type="entry name" value="ABC1_TM_dom"/>
</dbReference>
<dbReference type="GO" id="GO:0016020">
    <property type="term" value="C:membrane"/>
    <property type="evidence" value="ECO:0007669"/>
    <property type="project" value="InterPro"/>
</dbReference>
<dbReference type="AlphaFoldDB" id="A0A815T999"/>
<dbReference type="PANTHER" id="PTHR24223">
    <property type="entry name" value="ATP-BINDING CASSETTE SUB-FAMILY C"/>
    <property type="match status" value="1"/>
</dbReference>
<evidence type="ECO:0000313" key="14">
    <source>
        <dbReference type="EMBL" id="CAF4053359.1"/>
    </source>
</evidence>
<dbReference type="Proteomes" id="UP000663864">
    <property type="component" value="Unassembled WGS sequence"/>
</dbReference>
<keyword evidence="8 9" id="KW-0472">Membrane</keyword>
<evidence type="ECO:0000313" key="13">
    <source>
        <dbReference type="EMBL" id="CAF1504951.1"/>
    </source>
</evidence>
<evidence type="ECO:0000256" key="3">
    <source>
        <dbReference type="ARBA" id="ARBA00022692"/>
    </source>
</evidence>
<evidence type="ECO:0000256" key="5">
    <source>
        <dbReference type="ARBA" id="ARBA00022741"/>
    </source>
</evidence>
<evidence type="ECO:0000259" key="10">
    <source>
        <dbReference type="PROSITE" id="PS50929"/>
    </source>
</evidence>
<dbReference type="PROSITE" id="PS50929">
    <property type="entry name" value="ABC_TM1F"/>
    <property type="match status" value="1"/>
</dbReference>
<keyword evidence="7 9" id="KW-1133">Transmembrane helix</keyword>
<feature type="transmembrane region" description="Helical" evidence="9">
    <location>
        <begin position="137"/>
        <end position="159"/>
    </location>
</feature>
<evidence type="ECO:0000256" key="9">
    <source>
        <dbReference type="SAM" id="Phobius"/>
    </source>
</evidence>
<dbReference type="EMBL" id="CAJNOH010001503">
    <property type="protein sequence ID" value="CAF1224476.1"/>
    <property type="molecule type" value="Genomic_DNA"/>
</dbReference>
<keyword evidence="4" id="KW-0677">Repeat</keyword>
<dbReference type="GO" id="GO:0012505">
    <property type="term" value="C:endomembrane system"/>
    <property type="evidence" value="ECO:0007669"/>
    <property type="project" value="UniProtKB-SubCell"/>
</dbReference>
<keyword evidence="3 9" id="KW-0812">Transmembrane</keyword>
<accession>A0A815T999</accession>
<dbReference type="Pfam" id="PF00664">
    <property type="entry name" value="ABC_membrane"/>
    <property type="match status" value="1"/>
</dbReference>
<keyword evidence="2" id="KW-0813">Transport</keyword>
<dbReference type="Proteomes" id="UP000663836">
    <property type="component" value="Unassembled WGS sequence"/>
</dbReference>
<evidence type="ECO:0000256" key="4">
    <source>
        <dbReference type="ARBA" id="ARBA00022737"/>
    </source>
</evidence>
<feature type="transmembrane region" description="Helical" evidence="9">
    <location>
        <begin position="165"/>
        <end position="186"/>
    </location>
</feature>
<evidence type="ECO:0000313" key="15">
    <source>
        <dbReference type="Proteomes" id="UP000663870"/>
    </source>
</evidence>
<dbReference type="InterPro" id="IPR050173">
    <property type="entry name" value="ABC_transporter_C-like"/>
</dbReference>
<reference evidence="13" key="1">
    <citation type="submission" date="2021-02" db="EMBL/GenBank/DDBJ databases">
        <authorList>
            <person name="Nowell W R."/>
        </authorList>
    </citation>
    <scope>NUCLEOTIDE SEQUENCE</scope>
</reference>
<evidence type="ECO:0000256" key="6">
    <source>
        <dbReference type="ARBA" id="ARBA00022840"/>
    </source>
</evidence>
<protein>
    <recommendedName>
        <fullName evidence="10">ABC transmembrane type-1 domain-containing protein</fullName>
    </recommendedName>
</protein>
<dbReference type="Proteomes" id="UP000663854">
    <property type="component" value="Unassembled WGS sequence"/>
</dbReference>
<keyword evidence="6" id="KW-0067">ATP-binding</keyword>
<dbReference type="Gene3D" id="1.20.1560.10">
    <property type="entry name" value="ABC transporter type 1, transmembrane domain"/>
    <property type="match status" value="1"/>
</dbReference>
<sequence>MVTPKEEQMQRRTNAVDIDLVDSALPKAISSSANMLISMLVTGIILVYSSWFIIIALVPLVILFIFIQHVYIASSRQLRRLESTTRSPIYSNFGETIRGLTSIRAYNAQQRFIDVSDHLLDRNQSFYLANRVANRWLAVRLEMIANILILITTIFVVLMRDYLTAGTIGLAITYAMQIPLLLSLLVRTASDIETNIISIERINEYAELKSEAPWEVSEKKPSPHWPTDGEIQILILSNGRLQEYGEPARLAANPESAFAKLLRDAKIRASDIKPIISSS</sequence>
<keyword evidence="5" id="KW-0547">Nucleotide-binding</keyword>
<feature type="domain" description="ABC transmembrane type-1" evidence="10">
    <location>
        <begin position="17"/>
        <end position="194"/>
    </location>
</feature>
<dbReference type="GO" id="GO:0005524">
    <property type="term" value="F:ATP binding"/>
    <property type="evidence" value="ECO:0007669"/>
    <property type="project" value="UniProtKB-KW"/>
</dbReference>
<dbReference type="EMBL" id="CAJOBD010006172">
    <property type="protein sequence ID" value="CAF4053359.1"/>
    <property type="molecule type" value="Genomic_DNA"/>
</dbReference>
<dbReference type="GO" id="GO:0140359">
    <property type="term" value="F:ABC-type transporter activity"/>
    <property type="evidence" value="ECO:0007669"/>
    <property type="project" value="InterPro"/>
</dbReference>
<evidence type="ECO:0000256" key="1">
    <source>
        <dbReference type="ARBA" id="ARBA00004127"/>
    </source>
</evidence>
<dbReference type="SUPFAM" id="SSF90123">
    <property type="entry name" value="ABC transporter transmembrane region"/>
    <property type="match status" value="1"/>
</dbReference>
<evidence type="ECO:0000256" key="8">
    <source>
        <dbReference type="ARBA" id="ARBA00023136"/>
    </source>
</evidence>
<evidence type="ECO:0000256" key="7">
    <source>
        <dbReference type="ARBA" id="ARBA00022989"/>
    </source>
</evidence>
<evidence type="ECO:0000256" key="2">
    <source>
        <dbReference type="ARBA" id="ARBA00022448"/>
    </source>
</evidence>